<dbReference type="EMBL" id="JARBHB010000004">
    <property type="protein sequence ID" value="KAJ8885256.1"/>
    <property type="molecule type" value="Genomic_DNA"/>
</dbReference>
<sequence length="834" mass="91904">MTCKLKAGSQQVMEAPCLSKLSQAKPYTTNFVGINCQGNMIACYSHIVQVNICQVHKRAGADTVTSVHVAKNLTSKQFVRDRARACVNRHTALKCTSIPFTLSMHRKACSHAPRMQAAAVRPRYLLSTHSTITQPPPPPLLWSASRAADTATSKHASGHSVNTPRVRVIPGCFSNKRAMRKPPFHTVELRTAARSDITNALQRRSETSYARVRYDAALWDNAEENIIPDIQHNGNVMQALRPFAKVDGSDVACRAECGAKCRVNCEAGYRVAELKGHDKGDTATCIKCGIAAKRKVVNWHTVFSSQHITKNTNHSSFVYLALMNWKSLPTDNPVWINLTDILWCRLLFDMRSSVETHFQQTTTSFSSYSLKTIMVAAINRRGVVSVAGHDNTASASVVGGDLVTRGSGIGFGFGGAAILLHHPTAILDVIDLLPLTRVLIPVTWSPVSDPGSLVPVSISGKNGNKPLGAFEGLVRTLNSGLRPYIRDLRWPLKQKLDEKMRGRGNGADPPPCYDVTQPASWIQVTHDLNSVTLDDRRLPSSHHLSKVGEICGNVEGIGIIIIETITVFKFIFTSPVSMIVFTNCFGLNIIFTFLLGQELYAHQYLEPTTVYVEVRRLDANISQAYILRKPTLLQSFRGISDRHRLLAPSGRTIVDLGVLFQCIALHELHMVTDIMLNRAKRTLRTGGSLMSSSMAAFTEDLPTESAGRVNLTINILQSSSACGIHTSDTHSPSPSMSRSNSPICDAFRKTFHLYKLSNHFKKHIVNYPSDGGIFQYKVLRWRLNTITSEKRLKAHGATTHRCSFIYLITTDNVDGFLLLLLIDSGSSPSPTEGS</sequence>
<keyword evidence="2" id="KW-1185">Reference proteome</keyword>
<organism evidence="1 2">
    <name type="scientific">Dryococelus australis</name>
    <dbReference type="NCBI Taxonomy" id="614101"/>
    <lineage>
        <taxon>Eukaryota</taxon>
        <taxon>Metazoa</taxon>
        <taxon>Ecdysozoa</taxon>
        <taxon>Arthropoda</taxon>
        <taxon>Hexapoda</taxon>
        <taxon>Insecta</taxon>
        <taxon>Pterygota</taxon>
        <taxon>Neoptera</taxon>
        <taxon>Polyneoptera</taxon>
        <taxon>Phasmatodea</taxon>
        <taxon>Verophasmatodea</taxon>
        <taxon>Anareolatae</taxon>
        <taxon>Phasmatidae</taxon>
        <taxon>Eurycanthinae</taxon>
        <taxon>Dryococelus</taxon>
    </lineage>
</organism>
<accession>A0ABQ9HLL5</accession>
<comment type="caution">
    <text evidence="1">The sequence shown here is derived from an EMBL/GenBank/DDBJ whole genome shotgun (WGS) entry which is preliminary data.</text>
</comment>
<gene>
    <name evidence="1" type="ORF">PR048_011453</name>
</gene>
<dbReference type="Proteomes" id="UP001159363">
    <property type="component" value="Chromosome X"/>
</dbReference>
<proteinExistence type="predicted"/>
<protein>
    <submittedName>
        <fullName evidence="1">Uncharacterized protein</fullName>
    </submittedName>
</protein>
<reference evidence="1 2" key="1">
    <citation type="submission" date="2023-02" db="EMBL/GenBank/DDBJ databases">
        <title>LHISI_Scaffold_Assembly.</title>
        <authorList>
            <person name="Stuart O.P."/>
            <person name="Cleave R."/>
            <person name="Magrath M.J.L."/>
            <person name="Mikheyev A.S."/>
        </authorList>
    </citation>
    <scope>NUCLEOTIDE SEQUENCE [LARGE SCALE GENOMIC DNA]</scope>
    <source>
        <strain evidence="1">Daus_M_001</strain>
        <tissue evidence="1">Leg muscle</tissue>
    </source>
</reference>
<evidence type="ECO:0000313" key="2">
    <source>
        <dbReference type="Proteomes" id="UP001159363"/>
    </source>
</evidence>
<evidence type="ECO:0000313" key="1">
    <source>
        <dbReference type="EMBL" id="KAJ8885256.1"/>
    </source>
</evidence>
<name>A0ABQ9HLL5_9NEOP</name>